<dbReference type="PANTHER" id="PTHR22648:SF0">
    <property type="entry name" value="TRANSCRIPTION TERMINATION_ANTITERMINATION PROTEIN NUSA"/>
    <property type="match status" value="1"/>
</dbReference>
<evidence type="ECO:0000256" key="2">
    <source>
        <dbReference type="ARBA" id="ARBA00022490"/>
    </source>
</evidence>
<evidence type="ECO:0000259" key="8">
    <source>
        <dbReference type="Pfam" id="PF08529"/>
    </source>
</evidence>
<feature type="domain" description="Transcription factor NusA N-terminal" evidence="8">
    <location>
        <begin position="6"/>
        <end position="128"/>
    </location>
</feature>
<comment type="function">
    <text evidence="6">Participates in both transcription termination and antitermination.</text>
</comment>
<dbReference type="SUPFAM" id="SSF50249">
    <property type="entry name" value="Nucleic acid-binding proteins"/>
    <property type="match status" value="1"/>
</dbReference>
<dbReference type="Pfam" id="PF08529">
    <property type="entry name" value="NusA_N"/>
    <property type="match status" value="1"/>
</dbReference>
<feature type="domain" description="NusA-like second KH" evidence="10">
    <location>
        <begin position="285"/>
        <end position="345"/>
    </location>
</feature>
<keyword evidence="12" id="KW-1185">Reference proteome</keyword>
<evidence type="ECO:0000313" key="12">
    <source>
        <dbReference type="Proteomes" id="UP000626554"/>
    </source>
</evidence>
<evidence type="ECO:0000256" key="1">
    <source>
        <dbReference type="ARBA" id="ARBA00022472"/>
    </source>
</evidence>
<gene>
    <name evidence="6 11" type="primary">nusA</name>
    <name evidence="11" type="ORF">HW556_15855</name>
</gene>
<dbReference type="Pfam" id="PF26594">
    <property type="entry name" value="KH_NusA_2nd"/>
    <property type="match status" value="1"/>
</dbReference>
<dbReference type="InterPro" id="IPR030842">
    <property type="entry name" value="TF_NusA_bacterial"/>
</dbReference>
<dbReference type="SUPFAM" id="SSF54814">
    <property type="entry name" value="Prokaryotic type KH domain (KH-domain type II)"/>
    <property type="match status" value="2"/>
</dbReference>
<reference evidence="11 12" key="1">
    <citation type="submission" date="2020-05" db="EMBL/GenBank/DDBJ databases">
        <title>Hymenobacter terrestris sp. nov. and Hymenobacter lapidiphilus sp. nov., isolated from regoliths in Antarctica.</title>
        <authorList>
            <person name="Sedlacek I."/>
            <person name="Pantucek R."/>
            <person name="Zeman M."/>
            <person name="Holochova P."/>
            <person name="Kralova S."/>
            <person name="Stankova E."/>
            <person name="Sedo O."/>
            <person name="Micenkova L."/>
            <person name="Svec P."/>
            <person name="Gupta V."/>
            <person name="Sood U."/>
            <person name="Korpole U.S."/>
            <person name="Lal R."/>
        </authorList>
    </citation>
    <scope>NUCLEOTIDE SEQUENCE [LARGE SCALE GENOMIC DNA]</scope>
    <source>
        <strain evidence="11 12">P5252</strain>
    </source>
</reference>
<dbReference type="InterPro" id="IPR012340">
    <property type="entry name" value="NA-bd_OB-fold"/>
</dbReference>
<evidence type="ECO:0000313" key="11">
    <source>
        <dbReference type="EMBL" id="NVO86361.1"/>
    </source>
</evidence>
<dbReference type="InterPro" id="IPR036555">
    <property type="entry name" value="NusA_N_sf"/>
</dbReference>
<evidence type="ECO:0000259" key="10">
    <source>
        <dbReference type="Pfam" id="PF26594"/>
    </source>
</evidence>
<accession>A0ABX2Q5V9</accession>
<evidence type="ECO:0000256" key="4">
    <source>
        <dbReference type="ARBA" id="ARBA00023015"/>
    </source>
</evidence>
<dbReference type="Gene3D" id="2.40.50.140">
    <property type="entry name" value="Nucleic acid-binding proteins"/>
    <property type="match status" value="1"/>
</dbReference>
<comment type="subunit">
    <text evidence="6">Monomer. Binds directly to the core enzyme of the DNA-dependent RNA polymerase and to nascent RNA.</text>
</comment>
<dbReference type="HAMAP" id="MF_00945_B">
    <property type="entry name" value="NusA_B"/>
    <property type="match status" value="1"/>
</dbReference>
<dbReference type="InterPro" id="IPR013735">
    <property type="entry name" value="TF_NusA_N"/>
</dbReference>
<evidence type="ECO:0000256" key="5">
    <source>
        <dbReference type="ARBA" id="ARBA00023163"/>
    </source>
</evidence>
<keyword evidence="6" id="KW-0889">Transcription antitermination</keyword>
<dbReference type="CDD" id="cd22529">
    <property type="entry name" value="KH-II_NusA_rpt2"/>
    <property type="match status" value="1"/>
</dbReference>
<dbReference type="Gene3D" id="3.30.1480.10">
    <property type="entry name" value="NusA, N-terminal domain"/>
    <property type="match status" value="1"/>
</dbReference>
<comment type="caution">
    <text evidence="11">The sequence shown here is derived from an EMBL/GenBank/DDBJ whole genome shotgun (WGS) entry which is preliminary data.</text>
</comment>
<comment type="subcellular location">
    <subcellularLocation>
        <location evidence="6">Cytoplasm</location>
    </subcellularLocation>
</comment>
<dbReference type="CDD" id="cd02134">
    <property type="entry name" value="KH-II_NusA_rpt1"/>
    <property type="match status" value="1"/>
</dbReference>
<evidence type="ECO:0000256" key="3">
    <source>
        <dbReference type="ARBA" id="ARBA00022884"/>
    </source>
</evidence>
<feature type="region of interest" description="Disordered" evidence="7">
    <location>
        <begin position="454"/>
        <end position="515"/>
    </location>
</feature>
<dbReference type="Gene3D" id="3.30.300.20">
    <property type="match status" value="2"/>
</dbReference>
<evidence type="ECO:0000259" key="9">
    <source>
        <dbReference type="Pfam" id="PF13184"/>
    </source>
</evidence>
<dbReference type="PROSITE" id="PS50084">
    <property type="entry name" value="KH_TYPE_1"/>
    <property type="match status" value="1"/>
</dbReference>
<dbReference type="PANTHER" id="PTHR22648">
    <property type="entry name" value="TRANSCRIPTION TERMINATION FACTOR NUSA"/>
    <property type="match status" value="1"/>
</dbReference>
<dbReference type="CDD" id="cd04455">
    <property type="entry name" value="S1_NusA"/>
    <property type="match status" value="1"/>
</dbReference>
<evidence type="ECO:0000256" key="6">
    <source>
        <dbReference type="HAMAP-Rule" id="MF_00945"/>
    </source>
</evidence>
<keyword evidence="2 6" id="KW-0963">Cytoplasm</keyword>
<feature type="domain" description="Transcription factor NusA first KH" evidence="9">
    <location>
        <begin position="203"/>
        <end position="280"/>
    </location>
</feature>
<dbReference type="Proteomes" id="UP000626554">
    <property type="component" value="Unassembled WGS sequence"/>
</dbReference>
<dbReference type="NCBIfam" id="TIGR01953">
    <property type="entry name" value="NusA"/>
    <property type="match status" value="1"/>
</dbReference>
<feature type="compositionally biased region" description="Low complexity" evidence="7">
    <location>
        <begin position="463"/>
        <end position="497"/>
    </location>
</feature>
<keyword evidence="1 6" id="KW-0806">Transcription termination</keyword>
<dbReference type="InterPro" id="IPR010213">
    <property type="entry name" value="TF_NusA"/>
</dbReference>
<evidence type="ECO:0000256" key="7">
    <source>
        <dbReference type="SAM" id="MobiDB-lite"/>
    </source>
</evidence>
<protein>
    <recommendedName>
        <fullName evidence="6">Transcription termination/antitermination protein NusA</fullName>
    </recommendedName>
</protein>
<dbReference type="Pfam" id="PF13184">
    <property type="entry name" value="KH_NusA_1st"/>
    <property type="match status" value="1"/>
</dbReference>
<keyword evidence="3 6" id="KW-0694">RNA-binding</keyword>
<keyword evidence="5 6" id="KW-0804">Transcription</keyword>
<proteinExistence type="inferred from homology"/>
<dbReference type="SUPFAM" id="SSF69705">
    <property type="entry name" value="Transcription factor NusA, N-terminal domain"/>
    <property type="match status" value="1"/>
</dbReference>
<dbReference type="InterPro" id="IPR015946">
    <property type="entry name" value="KH_dom-like_a/b"/>
</dbReference>
<dbReference type="InterPro" id="IPR025249">
    <property type="entry name" value="TF_NusA_KH_1st"/>
</dbReference>
<name>A0ABX2Q5V9_9BACT</name>
<feature type="region of interest" description="Disordered" evidence="7">
    <location>
        <begin position="414"/>
        <end position="433"/>
    </location>
</feature>
<dbReference type="InterPro" id="IPR009019">
    <property type="entry name" value="KH_sf_prok-type"/>
</dbReference>
<sequence>MNSSVLIESFAEFARSKNIDRPTMMSILEEVFRTMIRKKYDDDSNFDVILNVDQGDLEIWRNREIVDDNSEDIWDFDKIPLAEAQKIEPDFEVGEEVAEEVKLEDFGRRAVLMARQTLIQRVKDLERDNLYQAYKDQVGEIVVGEVYQVWGREALILDKDDNELSLPKGEQIPKDRYRKGDNIRAVVHRVDVLNGTPKIILSRAAPAFLERLMEQEVPEIFDGLITIKNIVREPGERAKVAVESYDERIDPVGACVGMKGSRIHAVVRELENENIDIINYTDNLELYIARALSPAKLTSMKINEQTGRVSVFLRPDQVSLAIGRGGANIKLASRLVGMEIDVFRDAGDFEEDIALDEFSDEVEAWIIDELKKIGLDTGRAVLAVNKEDIVRRTELEEETVEELFRVIRNEFDDEAEATPKPRFADDEEASDDETVAADNAIDDVSNTDAVANIVSNDDAATDEAPAIEASAEPTAEAAEMNEAPAEATAEQPATAADPDSEPLKKDDSPNSGAAQ</sequence>
<organism evidence="11 12">
    <name type="scientific">Hymenobacter terrestris</name>
    <dbReference type="NCBI Taxonomy" id="2748310"/>
    <lineage>
        <taxon>Bacteria</taxon>
        <taxon>Pseudomonadati</taxon>
        <taxon>Bacteroidota</taxon>
        <taxon>Cytophagia</taxon>
        <taxon>Cytophagales</taxon>
        <taxon>Hymenobacteraceae</taxon>
        <taxon>Hymenobacter</taxon>
    </lineage>
</organism>
<dbReference type="EMBL" id="JABKAV010000070">
    <property type="protein sequence ID" value="NVO86361.1"/>
    <property type="molecule type" value="Genomic_DNA"/>
</dbReference>
<dbReference type="InterPro" id="IPR058582">
    <property type="entry name" value="KH_NusA_2nd"/>
</dbReference>
<comment type="similarity">
    <text evidence="6">Belongs to the NusA family.</text>
</comment>
<keyword evidence="4 6" id="KW-0805">Transcription regulation</keyword>